<dbReference type="InterPro" id="IPR006976">
    <property type="entry name" value="VanZ-like"/>
</dbReference>
<dbReference type="NCBIfam" id="NF037970">
    <property type="entry name" value="vanZ_1"/>
    <property type="match status" value="1"/>
</dbReference>
<dbReference type="PANTHER" id="PTHR28008">
    <property type="entry name" value="DOMAIN PROTEIN, PUTATIVE (AFU_ORTHOLOGUE AFUA_3G10980)-RELATED"/>
    <property type="match status" value="1"/>
</dbReference>
<name>A0A6N4SM45_CYTH3</name>
<feature type="transmembrane region" description="Helical" evidence="1">
    <location>
        <begin position="54"/>
        <end position="73"/>
    </location>
</feature>
<dbReference type="PANTHER" id="PTHR28008:SF1">
    <property type="entry name" value="DOMAIN PROTEIN, PUTATIVE (AFU_ORTHOLOGUE AFUA_3G10980)-RELATED"/>
    <property type="match status" value="1"/>
</dbReference>
<dbReference type="EMBL" id="CP000383">
    <property type="protein sequence ID" value="ABG57325.1"/>
    <property type="molecule type" value="Genomic_DNA"/>
</dbReference>
<reference evidence="3 4" key="1">
    <citation type="journal article" date="2007" name="Appl. Environ. Microbiol.">
        <title>Genome sequence of the cellulolytic gliding bacterium Cytophaga hutchinsonii.</title>
        <authorList>
            <person name="Xie G."/>
            <person name="Bruce D.C."/>
            <person name="Challacombe J.F."/>
            <person name="Chertkov O."/>
            <person name="Detter J.C."/>
            <person name="Gilna P."/>
            <person name="Han C.S."/>
            <person name="Lucas S."/>
            <person name="Misra M."/>
            <person name="Myers G.L."/>
            <person name="Richardson P."/>
            <person name="Tapia R."/>
            <person name="Thayer N."/>
            <person name="Thompson L.S."/>
            <person name="Brettin T.S."/>
            <person name="Henrissat B."/>
            <person name="Wilson D.B."/>
            <person name="McBride M.J."/>
        </authorList>
    </citation>
    <scope>NUCLEOTIDE SEQUENCE [LARGE SCALE GENOMIC DNA]</scope>
    <source>
        <strain evidence="4">ATCC 33406 / DSM 1761 / CIP 103989 / NBRC 15051 / NCIMB 9469 / D465</strain>
    </source>
</reference>
<keyword evidence="1" id="KW-0472">Membrane</keyword>
<feature type="transmembrane region" description="Helical" evidence="1">
    <location>
        <begin position="85"/>
        <end position="105"/>
    </location>
</feature>
<keyword evidence="1" id="KW-0812">Transmembrane</keyword>
<feature type="domain" description="VanZ-like" evidence="2">
    <location>
        <begin position="48"/>
        <end position="133"/>
    </location>
</feature>
<accession>A0A6N4SM45</accession>
<dbReference type="Pfam" id="PF04892">
    <property type="entry name" value="VanZ"/>
    <property type="match status" value="1"/>
</dbReference>
<evidence type="ECO:0000313" key="4">
    <source>
        <dbReference type="Proteomes" id="UP000001822"/>
    </source>
</evidence>
<sequence>MQPPIQHWLVLNTNHIRFLRIYGPAVVWGIFILIATLTPGRSLPSSSLFRFDKLIHVIIFGVFAWLVLRALYLSGRLTPENSFRIYILVASVTIVFGIAIELMQQLIPDRGADINDVIANTTGIILAQLIFYFTHRKKQV</sequence>
<keyword evidence="1" id="KW-1133">Transmembrane helix</keyword>
<proteinExistence type="predicted"/>
<evidence type="ECO:0000259" key="2">
    <source>
        <dbReference type="Pfam" id="PF04892"/>
    </source>
</evidence>
<dbReference type="KEGG" id="chu:CHU_0031"/>
<dbReference type="AlphaFoldDB" id="A0A6N4SM45"/>
<evidence type="ECO:0000256" key="1">
    <source>
        <dbReference type="SAM" id="Phobius"/>
    </source>
</evidence>
<evidence type="ECO:0000313" key="3">
    <source>
        <dbReference type="EMBL" id="ABG57325.1"/>
    </source>
</evidence>
<feature type="transmembrane region" description="Helical" evidence="1">
    <location>
        <begin position="117"/>
        <end position="134"/>
    </location>
</feature>
<dbReference type="OrthoDB" id="1524985at2"/>
<dbReference type="Proteomes" id="UP000001822">
    <property type="component" value="Chromosome"/>
</dbReference>
<feature type="transmembrane region" description="Helical" evidence="1">
    <location>
        <begin position="21"/>
        <end position="42"/>
    </location>
</feature>
<gene>
    <name evidence="3" type="ordered locus">CHU_0031</name>
</gene>
<organism evidence="3 4">
    <name type="scientific">Cytophaga hutchinsonii (strain ATCC 33406 / DSM 1761 / CIP 103989 / NBRC 15051 / NCIMB 9469 / D465)</name>
    <dbReference type="NCBI Taxonomy" id="269798"/>
    <lineage>
        <taxon>Bacteria</taxon>
        <taxon>Pseudomonadati</taxon>
        <taxon>Bacteroidota</taxon>
        <taxon>Cytophagia</taxon>
        <taxon>Cytophagales</taxon>
        <taxon>Cytophagaceae</taxon>
        <taxon>Cytophaga</taxon>
    </lineage>
</organism>
<keyword evidence="4" id="KW-1185">Reference proteome</keyword>
<protein>
    <recommendedName>
        <fullName evidence="2">VanZ-like domain-containing protein</fullName>
    </recommendedName>
</protein>